<keyword evidence="3" id="KW-1185">Reference proteome</keyword>
<name>A0A8W8N3X1_MAGGI</name>
<evidence type="ECO:0000256" key="1">
    <source>
        <dbReference type="SAM" id="MobiDB-lite"/>
    </source>
</evidence>
<dbReference type="EnsemblMetazoa" id="G5194.5">
    <property type="protein sequence ID" value="G5194.5:cds"/>
    <property type="gene ID" value="G5194"/>
</dbReference>
<dbReference type="Proteomes" id="UP000005408">
    <property type="component" value="Unassembled WGS sequence"/>
</dbReference>
<feature type="compositionally biased region" description="Basic and acidic residues" evidence="1">
    <location>
        <begin position="93"/>
        <end position="125"/>
    </location>
</feature>
<dbReference type="InterPro" id="IPR015943">
    <property type="entry name" value="WD40/YVTN_repeat-like_dom_sf"/>
</dbReference>
<reference evidence="2" key="1">
    <citation type="submission" date="2022-08" db="UniProtKB">
        <authorList>
            <consortium name="EnsemblMetazoa"/>
        </authorList>
    </citation>
    <scope>IDENTIFICATION</scope>
    <source>
        <strain evidence="2">05x7-T-G4-1.051#20</strain>
    </source>
</reference>
<sequence length="457" mass="51700">MYYVSNNSISLTFQYLSITKRTYREAEIKAEMNRRQTYTSVKATTASERVQGKATTASERVQGKVLHNKGSYSLRKRRRQDDCPSSSYKPKRRNDINSEIKSRAEVKNKDKRDIIMSSSKEDRRMMSSKSSKRVSRKRKSKISITNDNAIVGGGDKCQMQTKPHSRKETGEIWTTQNNSRSTANFAESFLKKVDVKRHIPPPESDDPLPYLKTIGGISVCDDNLIWVNYTLHRQVKLFTPSGEVLKTVRLDDRCQFTCCLPSGDLLLTQGTMYGSQPIITLVQRTGDVRKFANLCSFAKNLLGILFQDDMIYVIGHRTPKKDFIITLNMDGVVQTIIDTKPDKININHIISYSGRIFAVSTDGFAIFPLETASVSSKEINKVHVNHTYSKTACFDNFGNLIIGLRSEIFVTDPSLERSHEIQTGFPVLVTSTAVDNQNQLWIGIGTGDLYITEYLNK</sequence>
<dbReference type="SUPFAM" id="SSF63829">
    <property type="entry name" value="Calcium-dependent phosphotriesterase"/>
    <property type="match status" value="1"/>
</dbReference>
<feature type="compositionally biased region" description="Basic residues" evidence="1">
    <location>
        <begin position="130"/>
        <end position="141"/>
    </location>
</feature>
<protein>
    <submittedName>
        <fullName evidence="2">Uncharacterized protein</fullName>
    </submittedName>
</protein>
<evidence type="ECO:0000313" key="3">
    <source>
        <dbReference type="Proteomes" id="UP000005408"/>
    </source>
</evidence>
<dbReference type="Gene3D" id="2.130.10.10">
    <property type="entry name" value="YVTN repeat-like/Quinoprotein amine dehydrogenase"/>
    <property type="match status" value="1"/>
</dbReference>
<dbReference type="AlphaFoldDB" id="A0A8W8N3X1"/>
<evidence type="ECO:0000313" key="2">
    <source>
        <dbReference type="EnsemblMetazoa" id="G5194.5:cds"/>
    </source>
</evidence>
<accession>A0A8W8N3X1</accession>
<feature type="region of interest" description="Disordered" evidence="1">
    <location>
        <begin position="68"/>
        <end position="169"/>
    </location>
</feature>
<organism evidence="2 3">
    <name type="scientific">Magallana gigas</name>
    <name type="common">Pacific oyster</name>
    <name type="synonym">Crassostrea gigas</name>
    <dbReference type="NCBI Taxonomy" id="29159"/>
    <lineage>
        <taxon>Eukaryota</taxon>
        <taxon>Metazoa</taxon>
        <taxon>Spiralia</taxon>
        <taxon>Lophotrochozoa</taxon>
        <taxon>Mollusca</taxon>
        <taxon>Bivalvia</taxon>
        <taxon>Autobranchia</taxon>
        <taxon>Pteriomorphia</taxon>
        <taxon>Ostreida</taxon>
        <taxon>Ostreoidea</taxon>
        <taxon>Ostreidae</taxon>
        <taxon>Magallana</taxon>
    </lineage>
</organism>
<proteinExistence type="predicted"/>